<dbReference type="Gene3D" id="3.30.70.1200">
    <property type="entry name" value="Crispr-associated protein, domain 1"/>
    <property type="match status" value="1"/>
</dbReference>
<accession>A0A2V1MZN7</accession>
<comment type="caution">
    <text evidence="1">The sequence shown here is derived from an EMBL/GenBank/DDBJ whole genome shotgun (WGS) entry which is preliminary data.</text>
</comment>
<dbReference type="NCBIfam" id="TIGR01907">
    <property type="entry name" value="casE_Cse3"/>
    <property type="match status" value="1"/>
</dbReference>
<organism evidence="1 2">
    <name type="scientific">Levilactobacillus bambusae</name>
    <dbReference type="NCBI Taxonomy" id="2024736"/>
    <lineage>
        <taxon>Bacteria</taxon>
        <taxon>Bacillati</taxon>
        <taxon>Bacillota</taxon>
        <taxon>Bacilli</taxon>
        <taxon>Lactobacillales</taxon>
        <taxon>Lactobacillaceae</taxon>
        <taxon>Levilactobacillus</taxon>
    </lineage>
</organism>
<protein>
    <submittedName>
        <fullName evidence="1">Type I-E CRISPR-associated protein Cas6/Cse3/CasE</fullName>
    </submittedName>
</protein>
<dbReference type="Gene3D" id="3.30.70.1210">
    <property type="entry name" value="Crispr-associated protein, domain 2"/>
    <property type="match status" value="1"/>
</dbReference>
<keyword evidence="2" id="KW-1185">Reference proteome</keyword>
<sequence>MYLSRVEVDTNNRAKIKDLTHLGAYHNWVEQSFPDEIAANQRTRHLWRIDQLGGKKYLLVLSENQPDKERLEHYGVAGTAMVKSYDQFLDRIQTGQVFQFRLVANPTYAVTKAGETKHQIFPHVTVEQQRGWLMKKADKNGFAIVTNPAVDTDDGIFSPLAFDIVDRQYQILHRNKNKSGRQVKLSQVTFEGLLQVTDADVFRNALTHGIGREKAFGMGMMTVIPEG</sequence>
<gene>
    <name evidence="1" type="primary">cas6e</name>
    <name evidence="1" type="ORF">DCM90_06030</name>
</gene>
<dbReference type="Pfam" id="PF08798">
    <property type="entry name" value="CRISPR_assoc"/>
    <property type="match status" value="1"/>
</dbReference>
<evidence type="ECO:0000313" key="2">
    <source>
        <dbReference type="Proteomes" id="UP000245080"/>
    </source>
</evidence>
<dbReference type="InterPro" id="IPR010179">
    <property type="entry name" value="CRISPR-assoc_prot_Cse3"/>
</dbReference>
<dbReference type="CDD" id="cd09727">
    <property type="entry name" value="Cas6_I-E"/>
    <property type="match status" value="1"/>
</dbReference>
<evidence type="ECO:0000313" key="1">
    <source>
        <dbReference type="EMBL" id="PWG00481.1"/>
    </source>
</evidence>
<proteinExistence type="predicted"/>
<dbReference type="EMBL" id="QCXQ01000002">
    <property type="protein sequence ID" value="PWG00481.1"/>
    <property type="molecule type" value="Genomic_DNA"/>
</dbReference>
<dbReference type="AlphaFoldDB" id="A0A2V1MZN7"/>
<dbReference type="SMART" id="SM01101">
    <property type="entry name" value="CRISPR_assoc"/>
    <property type="match status" value="1"/>
</dbReference>
<dbReference type="RefSeq" id="WP_109250429.1">
    <property type="nucleotide sequence ID" value="NZ_QCXQ01000002.1"/>
</dbReference>
<name>A0A2V1MZN7_9LACO</name>
<dbReference type="Proteomes" id="UP000245080">
    <property type="component" value="Unassembled WGS sequence"/>
</dbReference>
<dbReference type="SUPFAM" id="SSF117987">
    <property type="entry name" value="CRISPR-associated protein"/>
    <property type="match status" value="2"/>
</dbReference>
<dbReference type="OrthoDB" id="9795689at2"/>
<reference evidence="1 2" key="1">
    <citation type="journal article" date="2018" name="Int. J. Syst. Evol. Microbiol.">
        <title>Lactobacillus bambusae sp. nov., isolated from a traditional fermented Ma-bamboo shoots of Taiwan.</title>
        <authorList>
            <person name="Wang L.-T."/>
        </authorList>
    </citation>
    <scope>NUCLEOTIDE SEQUENCE [LARGE SCALE GENOMIC DNA]</scope>
    <source>
        <strain evidence="1 2">BS-W1</strain>
    </source>
</reference>